<dbReference type="EMBL" id="SLWK01000009">
    <property type="protein sequence ID" value="TCO07214.1"/>
    <property type="molecule type" value="Genomic_DNA"/>
</dbReference>
<dbReference type="SUPFAM" id="SSF53335">
    <property type="entry name" value="S-adenosyl-L-methionine-dependent methyltransferases"/>
    <property type="match status" value="1"/>
</dbReference>
<keyword evidence="1" id="KW-0489">Methyltransferase</keyword>
<protein>
    <submittedName>
        <fullName evidence="1">Methyltransferase family protein</fullName>
    </submittedName>
</protein>
<dbReference type="CDD" id="cd02440">
    <property type="entry name" value="AdoMet_MTases"/>
    <property type="match status" value="1"/>
</dbReference>
<sequence length="275" mass="31993">MVKWLYLPKIFRKVNWFQIKRHIPYLLAPNHWKGHGIHSPFVFDLVGNLMQEKHPYYCFVKINAWRHALLKSSHSIEVKDLGAGSSVTKRRKRRIADIAKNSSTPAKYGELMFRLVSKFKPGNILELGTSLGIGTLYLAMPDKSSKVITIEGCPKTAKIAQQTFDRMEASNVNIINGNIDDVLPETIQTLETLDFVYFDGNHKKEATLNYFHLCLEKINNNSIFVFDDIHWSKEMEEAWEDIIHHPKVTVSIDIFRMGLVFFRKENQKEHFKVRF</sequence>
<dbReference type="Proteomes" id="UP000295221">
    <property type="component" value="Unassembled WGS sequence"/>
</dbReference>
<reference evidence="1 2" key="1">
    <citation type="submission" date="2019-03" db="EMBL/GenBank/DDBJ databases">
        <title>Genomic Encyclopedia of Type Strains, Phase IV (KMG-IV): sequencing the most valuable type-strain genomes for metagenomic binning, comparative biology and taxonomic classification.</title>
        <authorList>
            <person name="Goeker M."/>
        </authorList>
    </citation>
    <scope>NUCLEOTIDE SEQUENCE [LARGE SCALE GENOMIC DNA]</scope>
    <source>
        <strain evidence="1 2">DSM 24179</strain>
    </source>
</reference>
<dbReference type="Gene3D" id="3.40.50.150">
    <property type="entry name" value="Vaccinia Virus protein VP39"/>
    <property type="match status" value="1"/>
</dbReference>
<evidence type="ECO:0000313" key="2">
    <source>
        <dbReference type="Proteomes" id="UP000295221"/>
    </source>
</evidence>
<proteinExistence type="predicted"/>
<dbReference type="PANTHER" id="PTHR43836:SF2">
    <property type="entry name" value="CATECHOL O-METHYLTRANSFERASE 1-RELATED"/>
    <property type="match status" value="1"/>
</dbReference>
<evidence type="ECO:0000313" key="1">
    <source>
        <dbReference type="EMBL" id="TCO07214.1"/>
    </source>
</evidence>
<gene>
    <name evidence="1" type="ORF">EV194_10930</name>
</gene>
<dbReference type="InterPro" id="IPR029063">
    <property type="entry name" value="SAM-dependent_MTases_sf"/>
</dbReference>
<organism evidence="1 2">
    <name type="scientific">Natronoflexus pectinivorans</name>
    <dbReference type="NCBI Taxonomy" id="682526"/>
    <lineage>
        <taxon>Bacteria</taxon>
        <taxon>Pseudomonadati</taxon>
        <taxon>Bacteroidota</taxon>
        <taxon>Bacteroidia</taxon>
        <taxon>Marinilabiliales</taxon>
        <taxon>Marinilabiliaceae</taxon>
        <taxon>Natronoflexus</taxon>
    </lineage>
</organism>
<dbReference type="AlphaFoldDB" id="A0A4R2GG77"/>
<name>A0A4R2GG77_9BACT</name>
<keyword evidence="2" id="KW-1185">Reference proteome</keyword>
<comment type="caution">
    <text evidence="1">The sequence shown here is derived from an EMBL/GenBank/DDBJ whole genome shotgun (WGS) entry which is preliminary data.</text>
</comment>
<accession>A0A4R2GG77</accession>
<keyword evidence="1" id="KW-0808">Transferase</keyword>
<dbReference type="GO" id="GO:0032259">
    <property type="term" value="P:methylation"/>
    <property type="evidence" value="ECO:0007669"/>
    <property type="project" value="UniProtKB-KW"/>
</dbReference>
<dbReference type="PANTHER" id="PTHR43836">
    <property type="entry name" value="CATECHOL O-METHYLTRANSFERASE 1-RELATED"/>
    <property type="match status" value="1"/>
</dbReference>
<dbReference type="GO" id="GO:0008171">
    <property type="term" value="F:O-methyltransferase activity"/>
    <property type="evidence" value="ECO:0007669"/>
    <property type="project" value="TreeGrafter"/>
</dbReference>
<dbReference type="Pfam" id="PF13578">
    <property type="entry name" value="Methyltransf_24"/>
    <property type="match status" value="1"/>
</dbReference>